<keyword evidence="1" id="KW-0732">Signal</keyword>
<protein>
    <submittedName>
        <fullName evidence="2">DUF4403 family protein</fullName>
    </submittedName>
</protein>
<evidence type="ECO:0000313" key="2">
    <source>
        <dbReference type="EMBL" id="MEJ6011862.1"/>
    </source>
</evidence>
<dbReference type="EMBL" id="JBBHJY010000011">
    <property type="protein sequence ID" value="MEJ6011862.1"/>
    <property type="molecule type" value="Genomic_DNA"/>
</dbReference>
<dbReference type="PROSITE" id="PS51257">
    <property type="entry name" value="PROKAR_LIPOPROTEIN"/>
    <property type="match status" value="1"/>
</dbReference>
<keyword evidence="3" id="KW-1185">Reference proteome</keyword>
<accession>A0ABU8SD14</accession>
<dbReference type="InterPro" id="IPR025515">
    <property type="entry name" value="DUF4403"/>
</dbReference>
<reference evidence="2 3" key="1">
    <citation type="submission" date="2024-03" db="EMBL/GenBank/DDBJ databases">
        <authorList>
            <person name="Jo J.-H."/>
        </authorList>
    </citation>
    <scope>NUCLEOTIDE SEQUENCE [LARGE SCALE GENOMIC DNA]</scope>
    <source>
        <strain evidence="2 3">AS3R-12</strain>
    </source>
</reference>
<feature type="signal peptide" evidence="1">
    <location>
        <begin position="1"/>
        <end position="28"/>
    </location>
</feature>
<evidence type="ECO:0000256" key="1">
    <source>
        <dbReference type="SAM" id="SignalP"/>
    </source>
</evidence>
<comment type="caution">
    <text evidence="2">The sequence shown here is derived from an EMBL/GenBank/DDBJ whole genome shotgun (WGS) entry which is preliminary data.</text>
</comment>
<name>A0ABU8SD14_9SPHN</name>
<dbReference type="Pfam" id="PF14356">
    <property type="entry name" value="DUF4403"/>
    <property type="match status" value="1"/>
</dbReference>
<dbReference type="RefSeq" id="WP_339969508.1">
    <property type="nucleotide sequence ID" value="NZ_JBBHJY010000011.1"/>
</dbReference>
<evidence type="ECO:0000313" key="3">
    <source>
        <dbReference type="Proteomes" id="UP001379235"/>
    </source>
</evidence>
<proteinExistence type="predicted"/>
<feature type="chain" id="PRO_5045333957" evidence="1">
    <location>
        <begin position="29"/>
        <end position="495"/>
    </location>
</feature>
<dbReference type="Proteomes" id="UP001379235">
    <property type="component" value="Unassembled WGS sequence"/>
</dbReference>
<organism evidence="2 3">
    <name type="scientific">Novosphingobium aquae</name>
    <dbReference type="NCBI Taxonomy" id="3133435"/>
    <lineage>
        <taxon>Bacteria</taxon>
        <taxon>Pseudomonadati</taxon>
        <taxon>Pseudomonadota</taxon>
        <taxon>Alphaproteobacteria</taxon>
        <taxon>Sphingomonadales</taxon>
        <taxon>Sphingomonadaceae</taxon>
        <taxon>Novosphingobium</taxon>
    </lineage>
</organism>
<sequence>MTTGIRVRGIWLAIVAALTLAGCTNDKAEVAPPRSNDKVVIPPQSSLIAVPVEADLAQLRAALETAVPKRLWTINKAGQTCVSPSKVKVLVVKIKTPKIKCDLVGEVTRGPLAISGKGHQIIVTMPIRAVIRAQRIAGIIKQETGTANAQVRALITLDMGTDWNPRAKVDIAYDWTREPGIDFMGERIEFTSKADAKLRGVIARLEQTLPRELAKLQVREHVQAAWGKAFTSLQLNRSNPPVWMRVTPQELQFGGYTVQGNRLRINLGMKALTQTFVGPRPADPAASPLPPLRRLAGPPGRMLFFIPVIADYAQLEPVVQKALVKRSARPFEVPGVGAVNATFGKVTLYGTTGGRIAVGVNFTAQDVANQFPRAEGMIWLTGMPVNPPNTQQVTFSAVEVTGKSNDTGTKLLLALANTPAVAQTIGDALGQNFGRDYNKLMLKVSSAIDEKREGKLLIRARIDEIRTDSLKAAGQGLYLPVWGTGTASIELVSIR</sequence>
<gene>
    <name evidence="2" type="ORF">WG900_18310</name>
</gene>